<dbReference type="GO" id="GO:0006635">
    <property type="term" value="P:fatty acid beta-oxidation"/>
    <property type="evidence" value="ECO:0007669"/>
    <property type="project" value="TreeGrafter"/>
</dbReference>
<comment type="caution">
    <text evidence="4">The sequence shown here is derived from an EMBL/GenBank/DDBJ whole genome shotgun (WGS) entry which is preliminary data.</text>
</comment>
<dbReference type="CDD" id="cd06558">
    <property type="entry name" value="crotonase-like"/>
    <property type="match status" value="1"/>
</dbReference>
<evidence type="ECO:0000256" key="3">
    <source>
        <dbReference type="RuleBase" id="RU003707"/>
    </source>
</evidence>
<dbReference type="InterPro" id="IPR018376">
    <property type="entry name" value="Enoyl-CoA_hyd/isom_CS"/>
</dbReference>
<dbReference type="PROSITE" id="PS00166">
    <property type="entry name" value="ENOYL_COA_HYDRATASE"/>
    <property type="match status" value="1"/>
</dbReference>
<proteinExistence type="inferred from homology"/>
<gene>
    <name evidence="4" type="ORF">C4520_02555</name>
</gene>
<dbReference type="InterPro" id="IPR001753">
    <property type="entry name" value="Enoyl-CoA_hydra/iso"/>
</dbReference>
<dbReference type="Gene3D" id="1.10.12.10">
    <property type="entry name" value="Lyase 2-enoyl-coa Hydratase, Chain A, domain 2"/>
    <property type="match status" value="1"/>
</dbReference>
<evidence type="ECO:0000313" key="5">
    <source>
        <dbReference type="Proteomes" id="UP000265882"/>
    </source>
</evidence>
<sequence length="262" mass="28857">MSSNFLVEERDSICTITINRPDRRNSFTLAMWKEFTALMRSLNHKNHIHAVIIRGAGEKSFSSGIDLAELASTGRSITDPSSWEDIGIEEAMHSITEFRYPVIAMVNGYAIAGGCELALHCDILIAADTAKFAMPLAKIGLLVPFPLAQRLVNAVGVTYAREMLYTGRMVSAAEAKQMGMVNEVVPLAQLQERVQAVAGEIAANAPLSLEGMKKTLSRCFAYEQKIDFSDLREHMGKCLSSEDVIEGITAFIERRKPVFKGK</sequence>
<dbReference type="PANTHER" id="PTHR11941:SF54">
    <property type="entry name" value="ENOYL-COA HYDRATASE, MITOCHONDRIAL"/>
    <property type="match status" value="1"/>
</dbReference>
<reference evidence="4 5" key="1">
    <citation type="journal article" date="2017" name="ISME J.">
        <title>Energy and carbon metabolisms in a deep terrestrial subsurface fluid microbial community.</title>
        <authorList>
            <person name="Momper L."/>
            <person name="Jungbluth S.P."/>
            <person name="Lee M.D."/>
            <person name="Amend J.P."/>
        </authorList>
    </citation>
    <scope>NUCLEOTIDE SEQUENCE [LARGE SCALE GENOMIC DNA]</scope>
    <source>
        <strain evidence="4">SURF_5</strain>
    </source>
</reference>
<accession>A0A3A4P4J1</accession>
<evidence type="ECO:0000313" key="4">
    <source>
        <dbReference type="EMBL" id="RJP25376.1"/>
    </source>
</evidence>
<dbReference type="EMBL" id="QZKU01000023">
    <property type="protein sequence ID" value="RJP25376.1"/>
    <property type="molecule type" value="Genomic_DNA"/>
</dbReference>
<name>A0A3A4P4J1_ABYX5</name>
<dbReference type="AlphaFoldDB" id="A0A3A4P4J1"/>
<keyword evidence="2" id="KW-0456">Lyase</keyword>
<keyword evidence="4" id="KW-0413">Isomerase</keyword>
<dbReference type="GO" id="GO:0016829">
    <property type="term" value="F:lyase activity"/>
    <property type="evidence" value="ECO:0007669"/>
    <property type="project" value="UniProtKB-KW"/>
</dbReference>
<dbReference type="InterPro" id="IPR029045">
    <property type="entry name" value="ClpP/crotonase-like_dom_sf"/>
</dbReference>
<organism evidence="4 5">
    <name type="scientific">Abyssobacteria bacterium (strain SURF_5)</name>
    <dbReference type="NCBI Taxonomy" id="2093360"/>
    <lineage>
        <taxon>Bacteria</taxon>
        <taxon>Pseudomonadati</taxon>
        <taxon>Candidatus Hydrogenedentota</taxon>
        <taxon>Candidatus Abyssobacteria</taxon>
    </lineage>
</organism>
<dbReference type="SUPFAM" id="SSF52096">
    <property type="entry name" value="ClpP/crotonase"/>
    <property type="match status" value="1"/>
</dbReference>
<dbReference type="Pfam" id="PF00378">
    <property type="entry name" value="ECH_1"/>
    <property type="match status" value="1"/>
</dbReference>
<protein>
    <submittedName>
        <fullName evidence="4">Enoyl-CoA hydratase/isomerase family protein</fullName>
    </submittedName>
</protein>
<evidence type="ECO:0000256" key="1">
    <source>
        <dbReference type="ARBA" id="ARBA00005254"/>
    </source>
</evidence>
<dbReference type="GO" id="GO:0016853">
    <property type="term" value="F:isomerase activity"/>
    <property type="evidence" value="ECO:0007669"/>
    <property type="project" value="UniProtKB-KW"/>
</dbReference>
<dbReference type="Proteomes" id="UP000265882">
    <property type="component" value="Unassembled WGS sequence"/>
</dbReference>
<dbReference type="PANTHER" id="PTHR11941">
    <property type="entry name" value="ENOYL-COA HYDRATASE-RELATED"/>
    <property type="match status" value="1"/>
</dbReference>
<dbReference type="InterPro" id="IPR014748">
    <property type="entry name" value="Enoyl-CoA_hydra_C"/>
</dbReference>
<dbReference type="Gene3D" id="3.90.226.10">
    <property type="entry name" value="2-enoyl-CoA Hydratase, Chain A, domain 1"/>
    <property type="match status" value="1"/>
</dbReference>
<evidence type="ECO:0000256" key="2">
    <source>
        <dbReference type="ARBA" id="ARBA00023239"/>
    </source>
</evidence>
<comment type="similarity">
    <text evidence="1 3">Belongs to the enoyl-CoA hydratase/isomerase family.</text>
</comment>